<accession>A0AA86SSM1</accession>
<dbReference type="GO" id="GO:0051306">
    <property type="term" value="P:mitotic sister chromatid separation"/>
    <property type="evidence" value="ECO:0007669"/>
    <property type="project" value="TreeGrafter"/>
</dbReference>
<dbReference type="GO" id="GO:0010032">
    <property type="term" value="P:meiotic chromosome condensation"/>
    <property type="evidence" value="ECO:0007669"/>
    <property type="project" value="TreeGrafter"/>
</dbReference>
<dbReference type="EMBL" id="OY731403">
    <property type="protein sequence ID" value="CAJ1963355.1"/>
    <property type="molecule type" value="Genomic_DNA"/>
</dbReference>
<dbReference type="AlphaFoldDB" id="A0AA86SSM1"/>
<evidence type="ECO:0000256" key="1">
    <source>
        <dbReference type="SAM" id="MobiDB-lite"/>
    </source>
</evidence>
<dbReference type="Proteomes" id="UP001189624">
    <property type="component" value="Chromosome 6"/>
</dbReference>
<feature type="domain" description="Condensin II complex subunit H2 N-terminal" evidence="2">
    <location>
        <begin position="17"/>
        <end position="97"/>
    </location>
</feature>
<dbReference type="Gramene" id="rna-AYBTSS11_LOCUS19729">
    <property type="protein sequence ID" value="CAJ1963355.1"/>
    <property type="gene ID" value="gene-AYBTSS11_LOCUS19729"/>
</dbReference>
<dbReference type="PANTHER" id="PTHR14324">
    <property type="entry name" value="CONDENSIN-2 COMPLEX SUBUNIT H2"/>
    <property type="match status" value="1"/>
</dbReference>
<keyword evidence="4" id="KW-1185">Reference proteome</keyword>
<reference evidence="3" key="1">
    <citation type="submission" date="2023-10" db="EMBL/GenBank/DDBJ databases">
        <authorList>
            <person name="Domelevo Entfellner J.-B."/>
        </authorList>
    </citation>
    <scope>NUCLEOTIDE SEQUENCE</scope>
</reference>
<name>A0AA86SSM1_9FABA</name>
<sequence>MTKGTSEPGGSGGGGFHAVHAERDLESNWEVDLAKKLEEYLLKICSGEITGEEEGHIPVNFAEAALLLQGSIQVYSRKVEYLYTLVLRALEFLSQKSYSFVAVLEIIGNCKNVDTIVILDIPRSVNIVAKIADALYNLEHRQQDHIDGESVQPEESGPRAVSDEENDQFWGLDDIQGTLFNGDD</sequence>
<organism evidence="3 4">
    <name type="scientific">Sphenostylis stenocarpa</name>
    <dbReference type="NCBI Taxonomy" id="92480"/>
    <lineage>
        <taxon>Eukaryota</taxon>
        <taxon>Viridiplantae</taxon>
        <taxon>Streptophyta</taxon>
        <taxon>Embryophyta</taxon>
        <taxon>Tracheophyta</taxon>
        <taxon>Spermatophyta</taxon>
        <taxon>Magnoliopsida</taxon>
        <taxon>eudicotyledons</taxon>
        <taxon>Gunneridae</taxon>
        <taxon>Pentapetalae</taxon>
        <taxon>rosids</taxon>
        <taxon>fabids</taxon>
        <taxon>Fabales</taxon>
        <taxon>Fabaceae</taxon>
        <taxon>Papilionoideae</taxon>
        <taxon>50 kb inversion clade</taxon>
        <taxon>NPAAA clade</taxon>
        <taxon>indigoferoid/millettioid clade</taxon>
        <taxon>Phaseoleae</taxon>
        <taxon>Sphenostylis</taxon>
    </lineage>
</organism>
<dbReference type="Pfam" id="PF06278">
    <property type="entry name" value="CNDH2_N"/>
    <property type="match status" value="1"/>
</dbReference>
<dbReference type="PANTHER" id="PTHR14324:SF3">
    <property type="entry name" value="CONDENSIN-2 COMPLEX SUBUNIT H2"/>
    <property type="match status" value="1"/>
</dbReference>
<evidence type="ECO:0000259" key="2">
    <source>
        <dbReference type="Pfam" id="PF06278"/>
    </source>
</evidence>
<evidence type="ECO:0000313" key="3">
    <source>
        <dbReference type="EMBL" id="CAJ1963355.1"/>
    </source>
</evidence>
<dbReference type="GO" id="GO:0005634">
    <property type="term" value="C:nucleus"/>
    <property type="evidence" value="ECO:0007669"/>
    <property type="project" value="TreeGrafter"/>
</dbReference>
<dbReference type="GO" id="GO:0003682">
    <property type="term" value="F:chromatin binding"/>
    <property type="evidence" value="ECO:0007669"/>
    <property type="project" value="TreeGrafter"/>
</dbReference>
<proteinExistence type="predicted"/>
<feature type="region of interest" description="Disordered" evidence="1">
    <location>
        <begin position="145"/>
        <end position="169"/>
    </location>
</feature>
<evidence type="ECO:0000313" key="4">
    <source>
        <dbReference type="Proteomes" id="UP001189624"/>
    </source>
</evidence>
<protein>
    <recommendedName>
        <fullName evidence="2">Condensin II complex subunit H2 N-terminal domain-containing protein</fullName>
    </recommendedName>
</protein>
<dbReference type="GO" id="GO:0000796">
    <property type="term" value="C:condensin complex"/>
    <property type="evidence" value="ECO:0007669"/>
    <property type="project" value="TreeGrafter"/>
</dbReference>
<dbReference type="InterPro" id="IPR009378">
    <property type="entry name" value="H2_N"/>
</dbReference>
<gene>
    <name evidence="3" type="ORF">AYBTSS11_LOCUS19729</name>
</gene>
<dbReference type="InterPro" id="IPR031739">
    <property type="entry name" value="Ncaph2"/>
</dbReference>